<dbReference type="AlphaFoldDB" id="A0A5J4L246"/>
<dbReference type="Gene3D" id="3.30.160.250">
    <property type="match status" value="1"/>
</dbReference>
<sequence>MKEIIFILEEDIEGGYTARALEFPIFTQGETLEEVKRNIKDALKCHFDEEDKIPKVIRLHTVKEEVFSYA</sequence>
<dbReference type="EMBL" id="BLAB01000001">
    <property type="protein sequence ID" value="GER92369.1"/>
    <property type="molecule type" value="Genomic_DNA"/>
</dbReference>
<gene>
    <name evidence="1" type="ORF">A45J_0084</name>
</gene>
<dbReference type="InterPro" id="IPR035069">
    <property type="entry name" value="TTHA1013/TTHA0281-like"/>
</dbReference>
<name>A0A5J4L246_9ZZZZ</name>
<organism evidence="1">
    <name type="scientific">hot springs metagenome</name>
    <dbReference type="NCBI Taxonomy" id="433727"/>
    <lineage>
        <taxon>unclassified sequences</taxon>
        <taxon>metagenomes</taxon>
        <taxon>ecological metagenomes</taxon>
    </lineage>
</organism>
<proteinExistence type="predicted"/>
<reference evidence="1" key="1">
    <citation type="submission" date="2019-10" db="EMBL/GenBank/DDBJ databases">
        <title>Metagenomic sequencing of thiosulfate-disproportionating enrichment culture.</title>
        <authorList>
            <person name="Umezawa K."/>
            <person name="Kojima H."/>
            <person name="Fukui M."/>
        </authorList>
    </citation>
    <scope>NUCLEOTIDE SEQUENCE</scope>
    <source>
        <strain evidence="1">45J</strain>
    </source>
</reference>
<comment type="caution">
    <text evidence="1">The sequence shown here is derived from an EMBL/GenBank/DDBJ whole genome shotgun (WGS) entry which is preliminary data.</text>
</comment>
<accession>A0A5J4L246</accession>
<evidence type="ECO:0000313" key="1">
    <source>
        <dbReference type="EMBL" id="GER92369.1"/>
    </source>
</evidence>
<protein>
    <submittedName>
        <fullName evidence="1">2-oxoisovalerate dehydrogenase</fullName>
    </submittedName>
</protein>
<dbReference type="SUPFAM" id="SSF143100">
    <property type="entry name" value="TTHA1013/TTHA0281-like"/>
    <property type="match status" value="1"/>
</dbReference>